<evidence type="ECO:0000256" key="1">
    <source>
        <dbReference type="SAM" id="MobiDB-lite"/>
    </source>
</evidence>
<protein>
    <submittedName>
        <fullName evidence="2">Uncharacterized protein</fullName>
    </submittedName>
</protein>
<feature type="non-terminal residue" evidence="2">
    <location>
        <position position="1"/>
    </location>
</feature>
<dbReference type="AlphaFoldDB" id="A0A0K2UCF7"/>
<name>A0A0K2UCF7_LEPSM</name>
<organism evidence="2">
    <name type="scientific">Lepeophtheirus salmonis</name>
    <name type="common">Salmon louse</name>
    <name type="synonym">Caligus salmonis</name>
    <dbReference type="NCBI Taxonomy" id="72036"/>
    <lineage>
        <taxon>Eukaryota</taxon>
        <taxon>Metazoa</taxon>
        <taxon>Ecdysozoa</taxon>
        <taxon>Arthropoda</taxon>
        <taxon>Crustacea</taxon>
        <taxon>Multicrustacea</taxon>
        <taxon>Hexanauplia</taxon>
        <taxon>Copepoda</taxon>
        <taxon>Siphonostomatoida</taxon>
        <taxon>Caligidae</taxon>
        <taxon>Lepeophtheirus</taxon>
    </lineage>
</organism>
<accession>A0A0K2UCF7</accession>
<reference evidence="2" key="1">
    <citation type="submission" date="2014-05" db="EMBL/GenBank/DDBJ databases">
        <authorList>
            <person name="Chronopoulou M."/>
        </authorList>
    </citation>
    <scope>NUCLEOTIDE SEQUENCE</scope>
    <source>
        <tissue evidence="2">Whole organism</tissue>
    </source>
</reference>
<proteinExistence type="predicted"/>
<evidence type="ECO:0000313" key="2">
    <source>
        <dbReference type="EMBL" id="CDW35918.1"/>
    </source>
</evidence>
<sequence length="68" mass="7616">ATQNYSPPILDEEVPQEEIISEATVGLESREESSCLENKSPALVDSEDQGTRGLSLPHPIYRFLRYPL</sequence>
<feature type="region of interest" description="Disordered" evidence="1">
    <location>
        <begin position="27"/>
        <end position="51"/>
    </location>
</feature>
<dbReference type="EMBL" id="HACA01018557">
    <property type="protein sequence ID" value="CDW35918.1"/>
    <property type="molecule type" value="Transcribed_RNA"/>
</dbReference>